<reference evidence="8 9" key="1">
    <citation type="submission" date="2024-06" db="EMBL/GenBank/DDBJ databases">
        <title>The Natural Products Discovery Center: Release of the First 8490 Sequenced Strains for Exploring Actinobacteria Biosynthetic Diversity.</title>
        <authorList>
            <person name="Kalkreuter E."/>
            <person name="Kautsar S.A."/>
            <person name="Yang D."/>
            <person name="Bader C.D."/>
            <person name="Teijaro C.N."/>
            <person name="Fluegel L."/>
            <person name="Davis C.M."/>
            <person name="Simpson J.R."/>
            <person name="Lauterbach L."/>
            <person name="Steele A.D."/>
            <person name="Gui C."/>
            <person name="Meng S."/>
            <person name="Li G."/>
            <person name="Viehrig K."/>
            <person name="Ye F."/>
            <person name="Su P."/>
            <person name="Kiefer A.F."/>
            <person name="Nichols A."/>
            <person name="Cepeda A.J."/>
            <person name="Yan W."/>
            <person name="Fan B."/>
            <person name="Jiang Y."/>
            <person name="Adhikari A."/>
            <person name="Zheng C.-J."/>
            <person name="Schuster L."/>
            <person name="Cowan T.M."/>
            <person name="Smanski M.J."/>
            <person name="Chevrette M.G."/>
            <person name="De Carvalho L.P.S."/>
            <person name="Shen B."/>
        </authorList>
    </citation>
    <scope>NUCLEOTIDE SEQUENCE [LARGE SCALE GENOMIC DNA]</scope>
    <source>
        <strain evidence="8 9">NPDC048117</strain>
    </source>
</reference>
<evidence type="ECO:0000256" key="2">
    <source>
        <dbReference type="ARBA" id="ARBA00022630"/>
    </source>
</evidence>
<dbReference type="PANTHER" id="PTHR43557">
    <property type="entry name" value="APOPTOSIS-INDUCING FACTOR 1"/>
    <property type="match status" value="1"/>
</dbReference>
<dbReference type="Proteomes" id="UP001551584">
    <property type="component" value="Unassembled WGS sequence"/>
</dbReference>
<dbReference type="PRINTS" id="PR00368">
    <property type="entry name" value="FADPNR"/>
</dbReference>
<feature type="region of interest" description="Disordered" evidence="5">
    <location>
        <begin position="408"/>
        <end position="439"/>
    </location>
</feature>
<proteinExistence type="predicted"/>
<protein>
    <submittedName>
        <fullName evidence="8">FAD/NAD(P)-binding oxidoreductase</fullName>
        <ecNumber evidence="8">1.-.-.-</ecNumber>
    </submittedName>
</protein>
<dbReference type="InterPro" id="IPR023753">
    <property type="entry name" value="FAD/NAD-binding_dom"/>
</dbReference>
<feature type="domain" description="Reductase C-terminal" evidence="7">
    <location>
        <begin position="338"/>
        <end position="403"/>
    </location>
</feature>
<accession>A0ABV3ESS7</accession>
<dbReference type="PRINTS" id="PR00411">
    <property type="entry name" value="PNDRDTASEI"/>
</dbReference>
<dbReference type="InterPro" id="IPR036188">
    <property type="entry name" value="FAD/NAD-bd_sf"/>
</dbReference>
<comment type="caution">
    <text evidence="8">The sequence shown here is derived from an EMBL/GenBank/DDBJ whole genome shotgun (WGS) entry which is preliminary data.</text>
</comment>
<dbReference type="GO" id="GO:0016491">
    <property type="term" value="F:oxidoreductase activity"/>
    <property type="evidence" value="ECO:0007669"/>
    <property type="project" value="UniProtKB-KW"/>
</dbReference>
<keyword evidence="9" id="KW-1185">Reference proteome</keyword>
<sequence>MRAGDRRALVVVGASLAGLRAARALRERGFTGTLTIVGDEPRPPYDRPPLSKRVLTAPGPPSGTELPVPPGLEARWRLGQAAVRLDLAARTVTLADGARLPYDGLVVATGSAARGWPATKPPPPAGVLTLRGWDDALVLRAALAAGGPLVVIGAGFLGGEIAAAARERGLDVTLVEAASQPLERAVGTTAGAYVAALHREAGVALRTGTTVEGFLTGADGRLAGVRLDDGTAVRAGTAVLALGGVPSTGWLAGSGLAHDGGVHCDPRLRVLRADGSVVSDVVAAGDVARVPQPLADGERLTLGHWTNAVEQGEAAAATLLAGRDPARAPGPFAAVPSFWSDLHGVRIRSVGLPAAADETRVVEHDLAGRRLEISYHRAGRLVGALTVGRTGRLAAYRSALRERLSDGCLPFGSGRDRRAEDPPPASARPPGRREEAPRA</sequence>
<dbReference type="PANTHER" id="PTHR43557:SF2">
    <property type="entry name" value="RIESKE DOMAIN-CONTAINING PROTEIN-RELATED"/>
    <property type="match status" value="1"/>
</dbReference>
<dbReference type="EC" id="1.-.-.-" evidence="8"/>
<dbReference type="Pfam" id="PF14759">
    <property type="entry name" value="Reductase_C"/>
    <property type="match status" value="1"/>
</dbReference>
<evidence type="ECO:0000313" key="8">
    <source>
        <dbReference type="EMBL" id="MEU9579267.1"/>
    </source>
</evidence>
<evidence type="ECO:0000256" key="1">
    <source>
        <dbReference type="ARBA" id="ARBA00001974"/>
    </source>
</evidence>
<evidence type="ECO:0000256" key="5">
    <source>
        <dbReference type="SAM" id="MobiDB-lite"/>
    </source>
</evidence>
<keyword evidence="3" id="KW-0274">FAD</keyword>
<evidence type="ECO:0000259" key="6">
    <source>
        <dbReference type="Pfam" id="PF07992"/>
    </source>
</evidence>
<dbReference type="SUPFAM" id="SSF51905">
    <property type="entry name" value="FAD/NAD(P)-binding domain"/>
    <property type="match status" value="1"/>
</dbReference>
<dbReference type="RefSeq" id="WP_359273990.1">
    <property type="nucleotide sequence ID" value="NZ_JBEZNA010000043.1"/>
</dbReference>
<dbReference type="InterPro" id="IPR016156">
    <property type="entry name" value="FAD/NAD-linked_Rdtase_dimer_sf"/>
</dbReference>
<feature type="region of interest" description="Disordered" evidence="5">
    <location>
        <begin position="38"/>
        <end position="68"/>
    </location>
</feature>
<dbReference type="InterPro" id="IPR050446">
    <property type="entry name" value="FAD-oxidoreductase/Apoptosis"/>
</dbReference>
<evidence type="ECO:0000256" key="4">
    <source>
        <dbReference type="ARBA" id="ARBA00023002"/>
    </source>
</evidence>
<evidence type="ECO:0000313" key="9">
    <source>
        <dbReference type="Proteomes" id="UP001551584"/>
    </source>
</evidence>
<dbReference type="InterPro" id="IPR028202">
    <property type="entry name" value="Reductase_C"/>
</dbReference>
<comment type="cofactor">
    <cofactor evidence="1">
        <name>FAD</name>
        <dbReference type="ChEBI" id="CHEBI:57692"/>
    </cofactor>
</comment>
<keyword evidence="4 8" id="KW-0560">Oxidoreductase</keyword>
<dbReference type="Gene3D" id="3.50.50.60">
    <property type="entry name" value="FAD/NAD(P)-binding domain"/>
    <property type="match status" value="2"/>
</dbReference>
<feature type="domain" description="FAD/NAD(P)-binding" evidence="6">
    <location>
        <begin position="9"/>
        <end position="312"/>
    </location>
</feature>
<dbReference type="EMBL" id="JBEZNA010000043">
    <property type="protein sequence ID" value="MEU9579267.1"/>
    <property type="molecule type" value="Genomic_DNA"/>
</dbReference>
<dbReference type="Pfam" id="PF07992">
    <property type="entry name" value="Pyr_redox_2"/>
    <property type="match status" value="1"/>
</dbReference>
<evidence type="ECO:0000259" key="7">
    <source>
        <dbReference type="Pfam" id="PF14759"/>
    </source>
</evidence>
<gene>
    <name evidence="8" type="ORF">AB0D95_18705</name>
</gene>
<dbReference type="SUPFAM" id="SSF55424">
    <property type="entry name" value="FAD/NAD-linked reductases, dimerisation (C-terminal) domain"/>
    <property type="match status" value="1"/>
</dbReference>
<dbReference type="Gene3D" id="3.30.390.30">
    <property type="match status" value="1"/>
</dbReference>
<name>A0ABV3ESS7_9ACTN</name>
<evidence type="ECO:0000256" key="3">
    <source>
        <dbReference type="ARBA" id="ARBA00022827"/>
    </source>
</evidence>
<organism evidence="8 9">
    <name type="scientific">Streptomyces chilikensis</name>
    <dbReference type="NCBI Taxonomy" id="1194079"/>
    <lineage>
        <taxon>Bacteria</taxon>
        <taxon>Bacillati</taxon>
        <taxon>Actinomycetota</taxon>
        <taxon>Actinomycetes</taxon>
        <taxon>Kitasatosporales</taxon>
        <taxon>Streptomycetaceae</taxon>
        <taxon>Streptomyces</taxon>
    </lineage>
</organism>
<keyword evidence="2" id="KW-0285">Flavoprotein</keyword>